<evidence type="ECO:0000259" key="12">
    <source>
        <dbReference type="PROSITE" id="PS50052"/>
    </source>
</evidence>
<dbReference type="InterPro" id="IPR008145">
    <property type="entry name" value="GK/Ca_channel_bsu"/>
</dbReference>
<evidence type="ECO:0000256" key="4">
    <source>
        <dbReference type="ARBA" id="ARBA00016296"/>
    </source>
</evidence>
<dbReference type="EC" id="2.7.4.8" evidence="3 11"/>
<protein>
    <recommendedName>
        <fullName evidence="4 11">Guanylate kinase</fullName>
        <ecNumber evidence="3 11">2.7.4.8</ecNumber>
    </recommendedName>
    <alternativeName>
        <fullName evidence="9 11">GMP kinase</fullName>
    </alternativeName>
</protein>
<dbReference type="GO" id="GO:0005524">
    <property type="term" value="F:ATP binding"/>
    <property type="evidence" value="ECO:0007669"/>
    <property type="project" value="UniProtKB-UniRule"/>
</dbReference>
<comment type="subcellular location">
    <subcellularLocation>
        <location evidence="11">Cytoplasm</location>
    </subcellularLocation>
</comment>
<name>A0A9W5RDJ5_9ACTO</name>
<evidence type="ECO:0000256" key="9">
    <source>
        <dbReference type="ARBA" id="ARBA00030128"/>
    </source>
</evidence>
<dbReference type="CDD" id="cd00071">
    <property type="entry name" value="GMPK"/>
    <property type="match status" value="1"/>
</dbReference>
<reference evidence="13 14" key="1">
    <citation type="submission" date="2013-05" db="EMBL/GenBank/DDBJ databases">
        <title>The Genome Sequence of Actinomyces europaeus ACS-120-V-COL10B.</title>
        <authorList>
            <consortium name="The Broad Institute Genomics Platform"/>
            <person name="Earl A."/>
            <person name="Ward D."/>
            <person name="Feldgarden M."/>
            <person name="Gevers D."/>
            <person name="Saerens B."/>
            <person name="Vaneechoutte M."/>
            <person name="Walker B."/>
            <person name="Young S."/>
            <person name="Zeng Q."/>
            <person name="Gargeya S."/>
            <person name="Fitzgerald M."/>
            <person name="Haas B."/>
            <person name="Abouelleil A."/>
            <person name="Allen A.W."/>
            <person name="Alvarado L."/>
            <person name="Arachchi H.M."/>
            <person name="Berlin A.M."/>
            <person name="Chapman S.B."/>
            <person name="Gainer-Dewar J."/>
            <person name="Goldberg J."/>
            <person name="Griggs A."/>
            <person name="Gujja S."/>
            <person name="Hansen M."/>
            <person name="Howarth C."/>
            <person name="Imamovic A."/>
            <person name="Ireland A."/>
            <person name="Larimer J."/>
            <person name="McCowan C."/>
            <person name="Murphy C."/>
            <person name="Pearson M."/>
            <person name="Poon T.W."/>
            <person name="Priest M."/>
            <person name="Roberts A."/>
            <person name="Saif S."/>
            <person name="Shea T."/>
            <person name="Sisk P."/>
            <person name="Sykes S."/>
            <person name="Wortman J."/>
            <person name="Nusbaum C."/>
            <person name="Birren B."/>
        </authorList>
    </citation>
    <scope>NUCLEOTIDE SEQUENCE [LARGE SCALE GENOMIC DNA]</scope>
    <source>
        <strain evidence="13 14">ACS-120-V-Col10b</strain>
    </source>
</reference>
<keyword evidence="7 11" id="KW-0418">Kinase</keyword>
<dbReference type="AlphaFoldDB" id="A0A9W5RDJ5"/>
<evidence type="ECO:0000313" key="13">
    <source>
        <dbReference type="EMBL" id="EPD30463.1"/>
    </source>
</evidence>
<dbReference type="NCBIfam" id="TIGR03263">
    <property type="entry name" value="guanyl_kin"/>
    <property type="match status" value="1"/>
</dbReference>
<sequence>MEAMNHQRLTVLLGPSAVGKGTVVARLMELHPQIFLSISATTRDPRPGEVDGQHYHFLSRERFLQLVNEGAFLEWAEVHGMNYYGTLKAPIEEALAKGRPALLEIDLAGARQVRKQVPDAQFIFLAPPSWEELESRLRGRGSETEEQMARRLETARVEIDAANEFDHIVVNDEVDHTAAKLACLMGLA</sequence>
<dbReference type="PANTHER" id="PTHR23117:SF13">
    <property type="entry name" value="GUANYLATE KINASE"/>
    <property type="match status" value="1"/>
</dbReference>
<comment type="catalytic activity">
    <reaction evidence="10 11">
        <text>GMP + ATP = GDP + ADP</text>
        <dbReference type="Rhea" id="RHEA:20780"/>
        <dbReference type="ChEBI" id="CHEBI:30616"/>
        <dbReference type="ChEBI" id="CHEBI:58115"/>
        <dbReference type="ChEBI" id="CHEBI:58189"/>
        <dbReference type="ChEBI" id="CHEBI:456216"/>
        <dbReference type="EC" id="2.7.4.8"/>
    </reaction>
</comment>
<dbReference type="Gene3D" id="3.40.50.300">
    <property type="entry name" value="P-loop containing nucleotide triphosphate hydrolases"/>
    <property type="match status" value="1"/>
</dbReference>
<evidence type="ECO:0000256" key="2">
    <source>
        <dbReference type="ARBA" id="ARBA00005790"/>
    </source>
</evidence>
<proteinExistence type="inferred from homology"/>
<evidence type="ECO:0000256" key="1">
    <source>
        <dbReference type="ARBA" id="ARBA00003531"/>
    </source>
</evidence>
<organism evidence="13 14">
    <name type="scientific">Gleimia europaea ACS-120-V-Col10b</name>
    <dbReference type="NCBI Taxonomy" id="883069"/>
    <lineage>
        <taxon>Bacteria</taxon>
        <taxon>Bacillati</taxon>
        <taxon>Actinomycetota</taxon>
        <taxon>Actinomycetes</taxon>
        <taxon>Actinomycetales</taxon>
        <taxon>Actinomycetaceae</taxon>
        <taxon>Gleimia</taxon>
    </lineage>
</organism>
<dbReference type="InterPro" id="IPR027417">
    <property type="entry name" value="P-loop_NTPase"/>
</dbReference>
<comment type="function">
    <text evidence="1 11">Essential for recycling GMP and indirectly, cGMP.</text>
</comment>
<keyword evidence="8 11" id="KW-0067">ATP-binding</keyword>
<evidence type="ECO:0000256" key="8">
    <source>
        <dbReference type="ARBA" id="ARBA00022840"/>
    </source>
</evidence>
<comment type="similarity">
    <text evidence="2 11">Belongs to the guanylate kinase family.</text>
</comment>
<keyword evidence="6 11" id="KW-0547">Nucleotide-binding</keyword>
<evidence type="ECO:0000256" key="10">
    <source>
        <dbReference type="ARBA" id="ARBA00048594"/>
    </source>
</evidence>
<dbReference type="SUPFAM" id="SSF52540">
    <property type="entry name" value="P-loop containing nucleoside triphosphate hydrolases"/>
    <property type="match status" value="1"/>
</dbReference>
<keyword evidence="14" id="KW-1185">Reference proteome</keyword>
<dbReference type="FunFam" id="3.30.63.10:FF:000002">
    <property type="entry name" value="Guanylate kinase 1"/>
    <property type="match status" value="1"/>
</dbReference>
<dbReference type="Proteomes" id="UP000014387">
    <property type="component" value="Unassembled WGS sequence"/>
</dbReference>
<accession>A0A9W5RDJ5</accession>
<evidence type="ECO:0000256" key="7">
    <source>
        <dbReference type="ARBA" id="ARBA00022777"/>
    </source>
</evidence>
<keyword evidence="11" id="KW-0963">Cytoplasm</keyword>
<feature type="binding site" evidence="11">
    <location>
        <begin position="14"/>
        <end position="21"/>
    </location>
    <ligand>
        <name>ATP</name>
        <dbReference type="ChEBI" id="CHEBI:30616"/>
    </ligand>
</feature>
<comment type="caution">
    <text evidence="13">The sequence shown here is derived from an EMBL/GenBank/DDBJ whole genome shotgun (WGS) entry which is preliminary data.</text>
</comment>
<dbReference type="PROSITE" id="PS50052">
    <property type="entry name" value="GUANYLATE_KINASE_2"/>
    <property type="match status" value="1"/>
</dbReference>
<dbReference type="InterPro" id="IPR008144">
    <property type="entry name" value="Guanylate_kin-like_dom"/>
</dbReference>
<dbReference type="GO" id="GO:0004385">
    <property type="term" value="F:GMP kinase activity"/>
    <property type="evidence" value="ECO:0007669"/>
    <property type="project" value="UniProtKB-UniRule"/>
</dbReference>
<evidence type="ECO:0000256" key="11">
    <source>
        <dbReference type="HAMAP-Rule" id="MF_00328"/>
    </source>
</evidence>
<dbReference type="SMART" id="SM00072">
    <property type="entry name" value="GuKc"/>
    <property type="match status" value="1"/>
</dbReference>
<dbReference type="InterPro" id="IPR020590">
    <property type="entry name" value="Guanylate_kinase_CS"/>
</dbReference>
<evidence type="ECO:0000256" key="6">
    <source>
        <dbReference type="ARBA" id="ARBA00022741"/>
    </source>
</evidence>
<evidence type="ECO:0000256" key="5">
    <source>
        <dbReference type="ARBA" id="ARBA00022679"/>
    </source>
</evidence>
<gene>
    <name evidence="11" type="primary">gmk</name>
    <name evidence="13" type="ORF">HMPREF9238_00206</name>
</gene>
<evidence type="ECO:0000256" key="3">
    <source>
        <dbReference type="ARBA" id="ARBA00012961"/>
    </source>
</evidence>
<dbReference type="HAMAP" id="MF_00328">
    <property type="entry name" value="Guanylate_kinase"/>
    <property type="match status" value="1"/>
</dbReference>
<dbReference type="Pfam" id="PF00625">
    <property type="entry name" value="Guanylate_kin"/>
    <property type="match status" value="1"/>
</dbReference>
<dbReference type="PANTHER" id="PTHR23117">
    <property type="entry name" value="GUANYLATE KINASE-RELATED"/>
    <property type="match status" value="1"/>
</dbReference>
<dbReference type="InterPro" id="IPR017665">
    <property type="entry name" value="Guanylate_kinase"/>
</dbReference>
<evidence type="ECO:0000313" key="14">
    <source>
        <dbReference type="Proteomes" id="UP000014387"/>
    </source>
</evidence>
<keyword evidence="5 11" id="KW-0808">Transferase</keyword>
<dbReference type="Gene3D" id="3.30.63.10">
    <property type="entry name" value="Guanylate Kinase phosphate binding domain"/>
    <property type="match status" value="1"/>
</dbReference>
<dbReference type="PROSITE" id="PS00856">
    <property type="entry name" value="GUANYLATE_KINASE_1"/>
    <property type="match status" value="1"/>
</dbReference>
<feature type="domain" description="Guanylate kinase-like" evidence="12">
    <location>
        <begin position="7"/>
        <end position="186"/>
    </location>
</feature>
<dbReference type="EMBL" id="AGWN01000001">
    <property type="protein sequence ID" value="EPD30463.1"/>
    <property type="molecule type" value="Genomic_DNA"/>
</dbReference>
<dbReference type="GO" id="GO:0005829">
    <property type="term" value="C:cytosol"/>
    <property type="evidence" value="ECO:0007669"/>
    <property type="project" value="TreeGrafter"/>
</dbReference>